<dbReference type="GO" id="GO:0005829">
    <property type="term" value="C:cytosol"/>
    <property type="evidence" value="ECO:0007669"/>
    <property type="project" value="TreeGrafter"/>
</dbReference>
<sequence length="686" mass="72449">MIDHAAEIDRLLDGPPGKLAFRALCAVLRRAGSPASLTERCERRLAAWPDEVREAPWSWLAALAAGHSRPGWRLARSIAFRSANCGTADPPFPDPRNHPEIRGISTLDLGSFAGDRLAAVVRDWPHWPDLRSLRTGWLSPLEAELLADLANAPELARLGSLSLIGVGEDLFHFDRPPFRPPAGRPLRLRHAGLRAPDLVHLLRSGLVPDLRSADVIVGNAGEARDLAACPELARLDRLAIGFRCGHNRRHPGWTPFFGNVVEEDDEACEAFFAGADLTAVKALAIQGIPLGLGREGLGARGMAAVVACGVLPRLTELTLTLLPLGDGPLARVVAALDHDRVEKLALTDVVATDLTAAAFAGTFPRLKHLDLSRNYLTETGARHLAAGVRLPALEHLDLSGKSGSPYYARPAVQPIGDAGAEAWAVSPNAVNLTSLKLSATGVGSKGLGALLRPEHLRHLAGLDVSGNPLSWPDDGPFPPDLRTLDLAACGLGDGDVRALTASGPAPALTGISLAYNTVGSAGAKALASWSALPRLSELNLHDNVIGDDGLAGLAASQAAQLLVELDLEQDCWNAARRPSGVPLPPEVVDPASFPNLDALFLGVVDEYHGARLSSGFPPAVQAELAASDTARPELVAFLTHLDPDAEGSDFPPDPSHDFRSRVAARHAECVAGAREFARELRDGGGS</sequence>
<accession>A0A1K1SSH3</accession>
<dbReference type="Proteomes" id="UP000182740">
    <property type="component" value="Unassembled WGS sequence"/>
</dbReference>
<reference evidence="5" key="1">
    <citation type="submission" date="2016-11" db="EMBL/GenBank/DDBJ databases">
        <authorList>
            <person name="Varghese N."/>
            <person name="Submissions S."/>
        </authorList>
    </citation>
    <scope>NUCLEOTIDE SEQUENCE [LARGE SCALE GENOMIC DNA]</scope>
    <source>
        <strain evidence="5">DSM 44671</strain>
    </source>
</reference>
<protein>
    <submittedName>
        <fullName evidence="4">Leucine Rich Repeat</fullName>
    </submittedName>
</protein>
<dbReference type="InterPro" id="IPR006553">
    <property type="entry name" value="Leu-rich_rpt_Cys-con_subtyp"/>
</dbReference>
<dbReference type="InterPro" id="IPR001611">
    <property type="entry name" value="Leu-rich_rpt"/>
</dbReference>
<dbReference type="GO" id="GO:0031267">
    <property type="term" value="F:small GTPase binding"/>
    <property type="evidence" value="ECO:0007669"/>
    <property type="project" value="TreeGrafter"/>
</dbReference>
<dbReference type="PANTHER" id="PTHR24113:SF12">
    <property type="entry name" value="RAN GTPASE-ACTIVATING PROTEIN 1"/>
    <property type="match status" value="1"/>
</dbReference>
<evidence type="ECO:0000256" key="3">
    <source>
        <dbReference type="ARBA" id="ARBA00022737"/>
    </source>
</evidence>
<dbReference type="PANTHER" id="PTHR24113">
    <property type="entry name" value="RAN GTPASE-ACTIVATING PROTEIN 1"/>
    <property type="match status" value="1"/>
</dbReference>
<dbReference type="Pfam" id="PF13516">
    <property type="entry name" value="LRR_6"/>
    <property type="match status" value="1"/>
</dbReference>
<dbReference type="InterPro" id="IPR027038">
    <property type="entry name" value="RanGap"/>
</dbReference>
<dbReference type="STRING" id="546364.SAMN04489730_6631"/>
<dbReference type="GO" id="GO:0048471">
    <property type="term" value="C:perinuclear region of cytoplasm"/>
    <property type="evidence" value="ECO:0007669"/>
    <property type="project" value="TreeGrafter"/>
</dbReference>
<dbReference type="SUPFAM" id="SSF52047">
    <property type="entry name" value="RNI-like"/>
    <property type="match status" value="1"/>
</dbReference>
<name>A0A1K1SSH3_9PSEU</name>
<organism evidence="4 5">
    <name type="scientific">Amycolatopsis australiensis</name>
    <dbReference type="NCBI Taxonomy" id="546364"/>
    <lineage>
        <taxon>Bacteria</taxon>
        <taxon>Bacillati</taxon>
        <taxon>Actinomycetota</taxon>
        <taxon>Actinomycetes</taxon>
        <taxon>Pseudonocardiales</taxon>
        <taxon>Pseudonocardiaceae</taxon>
        <taxon>Amycolatopsis</taxon>
    </lineage>
</organism>
<dbReference type="RefSeq" id="WP_072479927.1">
    <property type="nucleotide sequence ID" value="NZ_FPJG01000006.1"/>
</dbReference>
<evidence type="ECO:0000313" key="4">
    <source>
        <dbReference type="EMBL" id="SFW87265.1"/>
    </source>
</evidence>
<evidence type="ECO:0000256" key="1">
    <source>
        <dbReference type="ARBA" id="ARBA00022468"/>
    </source>
</evidence>
<keyword evidence="5" id="KW-1185">Reference proteome</keyword>
<keyword evidence="3" id="KW-0677">Repeat</keyword>
<dbReference type="AlphaFoldDB" id="A0A1K1SSH3"/>
<dbReference type="OrthoDB" id="3492797at2"/>
<evidence type="ECO:0000313" key="5">
    <source>
        <dbReference type="Proteomes" id="UP000182740"/>
    </source>
</evidence>
<keyword evidence="1" id="KW-0343">GTPase activation</keyword>
<evidence type="ECO:0000256" key="2">
    <source>
        <dbReference type="ARBA" id="ARBA00022614"/>
    </source>
</evidence>
<dbReference type="EMBL" id="FPJG01000006">
    <property type="protein sequence ID" value="SFW87265.1"/>
    <property type="molecule type" value="Genomic_DNA"/>
</dbReference>
<keyword evidence="2" id="KW-0433">Leucine-rich repeat</keyword>
<dbReference type="SMART" id="SM00368">
    <property type="entry name" value="LRR_RI"/>
    <property type="match status" value="3"/>
</dbReference>
<dbReference type="GO" id="GO:0006913">
    <property type="term" value="P:nucleocytoplasmic transport"/>
    <property type="evidence" value="ECO:0007669"/>
    <property type="project" value="TreeGrafter"/>
</dbReference>
<gene>
    <name evidence="4" type="ORF">SAMN04489730_6631</name>
</gene>
<dbReference type="InterPro" id="IPR032675">
    <property type="entry name" value="LRR_dom_sf"/>
</dbReference>
<proteinExistence type="predicted"/>
<dbReference type="Gene3D" id="3.80.10.10">
    <property type="entry name" value="Ribonuclease Inhibitor"/>
    <property type="match status" value="3"/>
</dbReference>
<dbReference type="SMART" id="SM00367">
    <property type="entry name" value="LRR_CC"/>
    <property type="match status" value="3"/>
</dbReference>
<dbReference type="GO" id="GO:0005096">
    <property type="term" value="F:GTPase activator activity"/>
    <property type="evidence" value="ECO:0007669"/>
    <property type="project" value="UniProtKB-KW"/>
</dbReference>